<dbReference type="EMBL" id="HBGU01011183">
    <property type="protein sequence ID" value="CAD9414948.1"/>
    <property type="molecule type" value="Transcribed_RNA"/>
</dbReference>
<proteinExistence type="predicted"/>
<evidence type="ECO:0000313" key="1">
    <source>
        <dbReference type="EMBL" id="CAD9414948.1"/>
    </source>
</evidence>
<reference evidence="1" key="1">
    <citation type="submission" date="2021-01" db="EMBL/GenBank/DDBJ databases">
        <authorList>
            <person name="Corre E."/>
            <person name="Pelletier E."/>
            <person name="Niang G."/>
            <person name="Scheremetjew M."/>
            <person name="Finn R."/>
            <person name="Kale V."/>
            <person name="Holt S."/>
            <person name="Cochrane G."/>
            <person name="Meng A."/>
            <person name="Brown T."/>
            <person name="Cohen L."/>
        </authorList>
    </citation>
    <scope>NUCLEOTIDE SEQUENCE</scope>
    <source>
        <strain evidence="1">UTEX LB 985</strain>
    </source>
</reference>
<gene>
    <name evidence="1" type="ORF">CBRE1094_LOCUS6160</name>
</gene>
<accession>A0A7S2FV91</accession>
<sequence length="209" mass="22137">MAGGHKPPDGGFGGIYVNTTHASLGDLGSRVLPRAPSNTSWVAGGSYEVSWTIEANHGGGYSYRLAPADGPLDEQTFGRIPLTFVGKQRLRWRGGRAHGGLEIAFDGTYTTSGTTPAGSMWAKNPIPRNDMGQTGVGFAPPCAAFGMDASMCSGMEDGRGGSEPTLEIVDMVHVPADLPPGEYVLGWRWDCEESNQIWQSCSDLTVTAK</sequence>
<protein>
    <recommendedName>
        <fullName evidence="2">Chitin-binding type-4 domain-containing protein</fullName>
    </recommendedName>
</protein>
<evidence type="ECO:0008006" key="2">
    <source>
        <dbReference type="Google" id="ProtNLM"/>
    </source>
</evidence>
<name>A0A7S2FV91_9EUKA</name>
<organism evidence="1">
    <name type="scientific">Haptolina brevifila</name>
    <dbReference type="NCBI Taxonomy" id="156173"/>
    <lineage>
        <taxon>Eukaryota</taxon>
        <taxon>Haptista</taxon>
        <taxon>Haptophyta</taxon>
        <taxon>Prymnesiophyceae</taxon>
        <taxon>Prymnesiales</taxon>
        <taxon>Prymnesiaceae</taxon>
        <taxon>Haptolina</taxon>
    </lineage>
</organism>
<dbReference type="AlphaFoldDB" id="A0A7S2FV91"/>